<dbReference type="Proteomes" id="UP000887567">
    <property type="component" value="Unplaced"/>
</dbReference>
<dbReference type="EnsemblMetazoa" id="XM_021050018.2">
    <property type="protein sequence ID" value="XP_020905677.1"/>
    <property type="gene ID" value="LOC110243869"/>
</dbReference>
<evidence type="ECO:0000313" key="3">
    <source>
        <dbReference type="Proteomes" id="UP000887567"/>
    </source>
</evidence>
<dbReference type="KEGG" id="epa:110243869"/>
<feature type="compositionally biased region" description="Acidic residues" evidence="1">
    <location>
        <begin position="59"/>
        <end position="70"/>
    </location>
</feature>
<dbReference type="GeneID" id="110243869"/>
<feature type="region of interest" description="Disordered" evidence="1">
    <location>
        <begin position="1"/>
        <end position="84"/>
    </location>
</feature>
<feature type="compositionally biased region" description="Acidic residues" evidence="1">
    <location>
        <begin position="19"/>
        <end position="29"/>
    </location>
</feature>
<protein>
    <submittedName>
        <fullName evidence="2">Uncharacterized protein</fullName>
    </submittedName>
</protein>
<keyword evidence="3" id="KW-1185">Reference proteome</keyword>
<name>A0A913XKB8_EXADI</name>
<dbReference type="AlphaFoldDB" id="A0A913XKB8"/>
<sequence>MAEKDNQQPEKVNTPNSSDGEDETMDITSDEDKRKKKKRIAIKDYQQPETTIIPNSIDGGDDISDEDETQDIPSDSPENEEEDYLTVQDAKKIISVMFEAIRFSDVSKAQLVSAAKKFKLKS</sequence>
<evidence type="ECO:0000313" key="2">
    <source>
        <dbReference type="EnsemblMetazoa" id="XP_020905677.1"/>
    </source>
</evidence>
<evidence type="ECO:0000256" key="1">
    <source>
        <dbReference type="SAM" id="MobiDB-lite"/>
    </source>
</evidence>
<accession>A0A913XKB8</accession>
<reference evidence="2" key="1">
    <citation type="submission" date="2022-11" db="UniProtKB">
        <authorList>
            <consortium name="EnsemblMetazoa"/>
        </authorList>
    </citation>
    <scope>IDENTIFICATION</scope>
</reference>
<proteinExistence type="predicted"/>
<dbReference type="OrthoDB" id="10621504at2759"/>
<feature type="compositionally biased region" description="Polar residues" evidence="1">
    <location>
        <begin position="9"/>
        <end position="18"/>
    </location>
</feature>
<organism evidence="2 3">
    <name type="scientific">Exaiptasia diaphana</name>
    <name type="common">Tropical sea anemone</name>
    <name type="synonym">Aiptasia pulchella</name>
    <dbReference type="NCBI Taxonomy" id="2652724"/>
    <lineage>
        <taxon>Eukaryota</taxon>
        <taxon>Metazoa</taxon>
        <taxon>Cnidaria</taxon>
        <taxon>Anthozoa</taxon>
        <taxon>Hexacorallia</taxon>
        <taxon>Actiniaria</taxon>
        <taxon>Aiptasiidae</taxon>
        <taxon>Exaiptasia</taxon>
    </lineage>
</organism>
<dbReference type="RefSeq" id="XP_020905677.1">
    <property type="nucleotide sequence ID" value="XM_021050018.2"/>
</dbReference>